<protein>
    <submittedName>
        <fullName evidence="2">Uncharacterized protein</fullName>
    </submittedName>
</protein>
<reference evidence="2 3" key="1">
    <citation type="submission" date="2016-08" db="EMBL/GenBank/DDBJ databases">
        <title>Genomes of anaerobic fungi encode conserved fungal cellulosomes for biomass hydrolysis.</title>
        <authorList>
            <consortium name="DOE Joint Genome Institute"/>
            <person name="Haitjema C.H."/>
            <person name="Gilmore S.P."/>
            <person name="Henske J.K."/>
            <person name="Solomon K.V."/>
            <person name="De Groot R."/>
            <person name="Kuo A."/>
            <person name="Mondo S.J."/>
            <person name="Salamov A.A."/>
            <person name="Labutti K."/>
            <person name="Zhao Z."/>
            <person name="Chiniquy J."/>
            <person name="Barry K."/>
            <person name="Brewer H.M."/>
            <person name="Purvine S.O."/>
            <person name="Wright A.T."/>
            <person name="Boxma B."/>
            <person name="Van Alen T."/>
            <person name="Hackstein J.H."/>
            <person name="Baker S.E."/>
            <person name="Grigoriev I.V."/>
            <person name="O'Malley M.A."/>
        </authorList>
    </citation>
    <scope>NUCLEOTIDE SEQUENCE [LARGE SCALE GENOMIC DNA]</scope>
    <source>
        <strain evidence="3">finn</strain>
    </source>
</reference>
<comment type="caution">
    <text evidence="2">The sequence shown here is derived from an EMBL/GenBank/DDBJ whole genome shotgun (WGS) entry which is preliminary data.</text>
</comment>
<gene>
    <name evidence="2" type="ORF">BCR36DRAFT_281450</name>
</gene>
<accession>A0A1Y1VGB2</accession>
<sequence length="332" mass="38831">MLYLLLLFLLITHISAENLPIIYGHFKNGTRVEICKNNTLDCSDVAESYTVGEGSKEFLIWTPFGEPGKAGEHVGNILARALRQLVINTRDKKTNMDTIKGRIVVKSWSDMSYVPICQEDDPNSECPTIMILGTTQFAYRSKQGEIKILDGYFDKYLNDTHEPITDSFLKQVYYDYNIDGHFMAVPLVLDIRLLYFNRTTFDTLNLEYPPPYGNWGTYSEPYYLTWNWEMFVSYIRKIRQHFPNDLAFSFTGQYDEEMKLFHMIIKNYYIETIDENKTCGFLNNKEKVLQIIETIIKPIFSQLGDDWYPDNEETRAFLNNNDYIAPEDLPKM</sequence>
<feature type="signal peptide" evidence="1">
    <location>
        <begin position="1"/>
        <end position="16"/>
    </location>
</feature>
<keyword evidence="1" id="KW-0732">Signal</keyword>
<name>A0A1Y1VGB2_9FUNG</name>
<dbReference type="SUPFAM" id="SSF53850">
    <property type="entry name" value="Periplasmic binding protein-like II"/>
    <property type="match status" value="1"/>
</dbReference>
<feature type="chain" id="PRO_5012417725" evidence="1">
    <location>
        <begin position="17"/>
        <end position="332"/>
    </location>
</feature>
<evidence type="ECO:0000313" key="2">
    <source>
        <dbReference type="EMBL" id="ORX55464.1"/>
    </source>
</evidence>
<dbReference type="OrthoDB" id="2142773at2759"/>
<evidence type="ECO:0000313" key="3">
    <source>
        <dbReference type="Proteomes" id="UP000193719"/>
    </source>
</evidence>
<organism evidence="2 3">
    <name type="scientific">Piromyces finnis</name>
    <dbReference type="NCBI Taxonomy" id="1754191"/>
    <lineage>
        <taxon>Eukaryota</taxon>
        <taxon>Fungi</taxon>
        <taxon>Fungi incertae sedis</taxon>
        <taxon>Chytridiomycota</taxon>
        <taxon>Chytridiomycota incertae sedis</taxon>
        <taxon>Neocallimastigomycetes</taxon>
        <taxon>Neocallimastigales</taxon>
        <taxon>Neocallimastigaceae</taxon>
        <taxon>Piromyces</taxon>
    </lineage>
</organism>
<reference evidence="2 3" key="2">
    <citation type="submission" date="2016-08" db="EMBL/GenBank/DDBJ databases">
        <title>Pervasive Adenine N6-methylation of Active Genes in Fungi.</title>
        <authorList>
            <consortium name="DOE Joint Genome Institute"/>
            <person name="Mondo S.J."/>
            <person name="Dannebaum R.O."/>
            <person name="Kuo R.C."/>
            <person name="Labutti K."/>
            <person name="Haridas S."/>
            <person name="Kuo A."/>
            <person name="Salamov A."/>
            <person name="Ahrendt S.R."/>
            <person name="Lipzen A."/>
            <person name="Sullivan W."/>
            <person name="Andreopoulos W.B."/>
            <person name="Clum A."/>
            <person name="Lindquist E."/>
            <person name="Daum C."/>
            <person name="Ramamoorthy G.K."/>
            <person name="Gryganskyi A."/>
            <person name="Culley D."/>
            <person name="Magnuson J.K."/>
            <person name="James T.Y."/>
            <person name="O'Malley M.A."/>
            <person name="Stajich J.E."/>
            <person name="Spatafora J.W."/>
            <person name="Visel A."/>
            <person name="Grigoriev I.V."/>
        </authorList>
    </citation>
    <scope>NUCLEOTIDE SEQUENCE [LARGE SCALE GENOMIC DNA]</scope>
    <source>
        <strain evidence="3">finn</strain>
    </source>
</reference>
<dbReference type="Proteomes" id="UP000193719">
    <property type="component" value="Unassembled WGS sequence"/>
</dbReference>
<evidence type="ECO:0000256" key="1">
    <source>
        <dbReference type="SAM" id="SignalP"/>
    </source>
</evidence>
<proteinExistence type="predicted"/>
<dbReference type="AlphaFoldDB" id="A0A1Y1VGB2"/>
<dbReference type="EMBL" id="MCFH01000009">
    <property type="protein sequence ID" value="ORX55464.1"/>
    <property type="molecule type" value="Genomic_DNA"/>
</dbReference>
<keyword evidence="3" id="KW-1185">Reference proteome</keyword>
<dbReference type="Gene3D" id="3.40.190.10">
    <property type="entry name" value="Periplasmic binding protein-like II"/>
    <property type="match status" value="1"/>
</dbReference>